<dbReference type="Gene3D" id="3.40.140.10">
    <property type="entry name" value="Cytidine Deaminase, domain 2"/>
    <property type="match status" value="1"/>
</dbReference>
<keyword evidence="6 8" id="KW-0862">Zinc</keyword>
<evidence type="ECO:0000256" key="3">
    <source>
        <dbReference type="ARBA" id="ARBA00022694"/>
    </source>
</evidence>
<dbReference type="PROSITE" id="PS00903">
    <property type="entry name" value="CYT_DCMP_DEAMINASES_1"/>
    <property type="match status" value="1"/>
</dbReference>
<organism evidence="10 11">
    <name type="scientific">Alkalibacterium subtropicum</name>
    <dbReference type="NCBI Taxonomy" id="753702"/>
    <lineage>
        <taxon>Bacteria</taxon>
        <taxon>Bacillati</taxon>
        <taxon>Bacillota</taxon>
        <taxon>Bacilli</taxon>
        <taxon>Lactobacillales</taxon>
        <taxon>Carnobacteriaceae</taxon>
        <taxon>Alkalibacterium</taxon>
    </lineage>
</organism>
<dbReference type="RefSeq" id="WP_091529919.1">
    <property type="nucleotide sequence ID" value="NZ_FOLT01000005.1"/>
</dbReference>
<comment type="subunit">
    <text evidence="2 8">Homodimer.</text>
</comment>
<dbReference type="InterPro" id="IPR058535">
    <property type="entry name" value="MafB19-deam"/>
</dbReference>
<sequence>MSEFTEKDIRRWMNAAIQEAEKARAIDEVPIGAVVVKDGKIIGRGFNKRETSQQAAAHAEMIAIQEANETLGNWRLEDCHLFVTLEPCVMCSGAIVLARLKSIYYGPSDPKGGAVRTLMHVLEDERLNHQCEVHGGVMEEECRSLLTTFFKELRERKKKDKREK</sequence>
<keyword evidence="3 8" id="KW-0819">tRNA processing</keyword>
<evidence type="ECO:0000256" key="1">
    <source>
        <dbReference type="ARBA" id="ARBA00010669"/>
    </source>
</evidence>
<dbReference type="OrthoDB" id="9802676at2"/>
<evidence type="ECO:0000313" key="10">
    <source>
        <dbReference type="EMBL" id="SFC36272.1"/>
    </source>
</evidence>
<evidence type="ECO:0000256" key="4">
    <source>
        <dbReference type="ARBA" id="ARBA00022723"/>
    </source>
</evidence>
<dbReference type="PANTHER" id="PTHR11079">
    <property type="entry name" value="CYTOSINE DEAMINASE FAMILY MEMBER"/>
    <property type="match status" value="1"/>
</dbReference>
<dbReference type="PANTHER" id="PTHR11079:SF202">
    <property type="entry name" value="TRNA-SPECIFIC ADENOSINE DEAMINASE"/>
    <property type="match status" value="1"/>
</dbReference>
<reference evidence="11" key="1">
    <citation type="submission" date="2016-10" db="EMBL/GenBank/DDBJ databases">
        <authorList>
            <person name="Varghese N."/>
            <person name="Submissions S."/>
        </authorList>
    </citation>
    <scope>NUCLEOTIDE SEQUENCE [LARGE SCALE GENOMIC DNA]</scope>
    <source>
        <strain evidence="11">DSM 23664</strain>
    </source>
</reference>
<evidence type="ECO:0000256" key="6">
    <source>
        <dbReference type="ARBA" id="ARBA00022833"/>
    </source>
</evidence>
<dbReference type="Pfam" id="PF14437">
    <property type="entry name" value="MafB19-deam"/>
    <property type="match status" value="1"/>
</dbReference>
<dbReference type="Proteomes" id="UP000199612">
    <property type="component" value="Unassembled WGS sequence"/>
</dbReference>
<dbReference type="EC" id="3.5.4.33" evidence="8"/>
<dbReference type="PROSITE" id="PS51747">
    <property type="entry name" value="CYT_DCMP_DEAMINASES_2"/>
    <property type="match status" value="1"/>
</dbReference>
<dbReference type="SUPFAM" id="SSF53927">
    <property type="entry name" value="Cytidine deaminase-like"/>
    <property type="match status" value="1"/>
</dbReference>
<dbReference type="GO" id="GO:0008270">
    <property type="term" value="F:zinc ion binding"/>
    <property type="evidence" value="ECO:0007669"/>
    <property type="project" value="UniProtKB-UniRule"/>
</dbReference>
<feature type="binding site" evidence="8">
    <location>
        <position position="58"/>
    </location>
    <ligand>
        <name>Zn(2+)</name>
        <dbReference type="ChEBI" id="CHEBI:29105"/>
        <note>catalytic</note>
    </ligand>
</feature>
<name>A0A1I1IKR5_9LACT</name>
<dbReference type="InterPro" id="IPR016192">
    <property type="entry name" value="APOBEC/CMP_deaminase_Zn-bd"/>
</dbReference>
<evidence type="ECO:0000256" key="5">
    <source>
        <dbReference type="ARBA" id="ARBA00022801"/>
    </source>
</evidence>
<keyword evidence="4 8" id="KW-0479">Metal-binding</keyword>
<evidence type="ECO:0000259" key="9">
    <source>
        <dbReference type="PROSITE" id="PS51747"/>
    </source>
</evidence>
<comment type="cofactor">
    <cofactor evidence="8">
        <name>Zn(2+)</name>
        <dbReference type="ChEBI" id="CHEBI:29105"/>
    </cofactor>
    <text evidence="8">Binds 1 zinc ion per subunit.</text>
</comment>
<protein>
    <recommendedName>
        <fullName evidence="8">tRNA-specific adenosine deaminase</fullName>
        <ecNumber evidence="8">3.5.4.33</ecNumber>
    </recommendedName>
</protein>
<evidence type="ECO:0000256" key="2">
    <source>
        <dbReference type="ARBA" id="ARBA00011738"/>
    </source>
</evidence>
<dbReference type="GO" id="GO:0052717">
    <property type="term" value="F:tRNA-specific adenosine-34 deaminase activity"/>
    <property type="evidence" value="ECO:0007669"/>
    <property type="project" value="UniProtKB-UniRule"/>
</dbReference>
<proteinExistence type="inferred from homology"/>
<evidence type="ECO:0000256" key="8">
    <source>
        <dbReference type="HAMAP-Rule" id="MF_00972"/>
    </source>
</evidence>
<comment type="function">
    <text evidence="8">Catalyzes the deamination of adenosine to inosine at the wobble position 34 of tRNA(Arg2).</text>
</comment>
<dbReference type="NCBIfam" id="NF008113">
    <property type="entry name" value="PRK10860.1"/>
    <property type="match status" value="1"/>
</dbReference>
<feature type="binding site" evidence="8">
    <location>
        <position position="88"/>
    </location>
    <ligand>
        <name>Zn(2+)</name>
        <dbReference type="ChEBI" id="CHEBI:29105"/>
        <note>catalytic</note>
    </ligand>
</feature>
<dbReference type="STRING" id="753702.SAMN04488102_105135"/>
<evidence type="ECO:0000313" key="11">
    <source>
        <dbReference type="Proteomes" id="UP000199612"/>
    </source>
</evidence>
<dbReference type="CDD" id="cd01285">
    <property type="entry name" value="nucleoside_deaminase"/>
    <property type="match status" value="1"/>
</dbReference>
<dbReference type="InterPro" id="IPR002125">
    <property type="entry name" value="CMP_dCMP_dom"/>
</dbReference>
<keyword evidence="5 8" id="KW-0378">Hydrolase</keyword>
<comment type="similarity">
    <text evidence="1">Belongs to the cytidine and deoxycytidylate deaminase family. ADAT2 subfamily.</text>
</comment>
<dbReference type="GO" id="GO:0002100">
    <property type="term" value="P:tRNA wobble adenosine to inosine editing"/>
    <property type="evidence" value="ECO:0007669"/>
    <property type="project" value="UniProtKB-UniRule"/>
</dbReference>
<feature type="binding site" evidence="8">
    <location>
        <position position="91"/>
    </location>
    <ligand>
        <name>Zn(2+)</name>
        <dbReference type="ChEBI" id="CHEBI:29105"/>
        <note>catalytic</note>
    </ligand>
</feature>
<keyword evidence="11" id="KW-1185">Reference proteome</keyword>
<accession>A0A1I1IKR5</accession>
<dbReference type="FunFam" id="3.40.140.10:FF:000005">
    <property type="entry name" value="tRNA-specific adenosine deaminase"/>
    <property type="match status" value="1"/>
</dbReference>
<evidence type="ECO:0000256" key="7">
    <source>
        <dbReference type="ARBA" id="ARBA00048045"/>
    </source>
</evidence>
<comment type="catalytic activity">
    <reaction evidence="7 8">
        <text>adenosine(34) in tRNA + H2O + H(+) = inosine(34) in tRNA + NH4(+)</text>
        <dbReference type="Rhea" id="RHEA:43168"/>
        <dbReference type="Rhea" id="RHEA-COMP:10373"/>
        <dbReference type="Rhea" id="RHEA-COMP:10374"/>
        <dbReference type="ChEBI" id="CHEBI:15377"/>
        <dbReference type="ChEBI" id="CHEBI:15378"/>
        <dbReference type="ChEBI" id="CHEBI:28938"/>
        <dbReference type="ChEBI" id="CHEBI:74411"/>
        <dbReference type="ChEBI" id="CHEBI:82852"/>
        <dbReference type="EC" id="3.5.4.33"/>
    </reaction>
</comment>
<gene>
    <name evidence="8" type="primary">tadA</name>
    <name evidence="10" type="ORF">SAMN04488102_105135</name>
</gene>
<feature type="domain" description="CMP/dCMP-type deaminase" evidence="9">
    <location>
        <begin position="7"/>
        <end position="125"/>
    </location>
</feature>
<dbReference type="HAMAP" id="MF_00972">
    <property type="entry name" value="tRNA_aden_deaminase"/>
    <property type="match status" value="1"/>
</dbReference>
<feature type="active site" description="Proton donor" evidence="8">
    <location>
        <position position="60"/>
    </location>
</feature>
<dbReference type="EMBL" id="FOLT01000005">
    <property type="protein sequence ID" value="SFC36272.1"/>
    <property type="molecule type" value="Genomic_DNA"/>
</dbReference>
<dbReference type="AlphaFoldDB" id="A0A1I1IKR5"/>
<dbReference type="InterPro" id="IPR028883">
    <property type="entry name" value="tRNA_aden_deaminase"/>
</dbReference>
<dbReference type="InterPro" id="IPR016193">
    <property type="entry name" value="Cytidine_deaminase-like"/>
</dbReference>